<evidence type="ECO:0000259" key="2">
    <source>
        <dbReference type="PROSITE" id="PS51340"/>
    </source>
</evidence>
<dbReference type="OrthoDB" id="9808413at2"/>
<dbReference type="STRING" id="1105367.CG50_13945"/>
<name>A0A086Y166_9RHOB</name>
<feature type="domain" description="MOSC" evidence="2">
    <location>
        <begin position="26"/>
        <end position="181"/>
    </location>
</feature>
<dbReference type="EMBL" id="JFZB01000007">
    <property type="protein sequence ID" value="KFI28016.1"/>
    <property type="molecule type" value="Genomic_DNA"/>
</dbReference>
<evidence type="ECO:0000313" key="4">
    <source>
        <dbReference type="Proteomes" id="UP000028824"/>
    </source>
</evidence>
<organism evidence="3 4">
    <name type="scientific">Paenirhodobacter enshiensis</name>
    <dbReference type="NCBI Taxonomy" id="1105367"/>
    <lineage>
        <taxon>Bacteria</taxon>
        <taxon>Pseudomonadati</taxon>
        <taxon>Pseudomonadota</taxon>
        <taxon>Alphaproteobacteria</taxon>
        <taxon>Rhodobacterales</taxon>
        <taxon>Rhodobacter group</taxon>
        <taxon>Paenirhodobacter</taxon>
    </lineage>
</organism>
<dbReference type="GO" id="GO:0030151">
    <property type="term" value="F:molybdenum ion binding"/>
    <property type="evidence" value="ECO:0007669"/>
    <property type="project" value="InterPro"/>
</dbReference>
<dbReference type="Gene3D" id="2.40.33.20">
    <property type="entry name" value="PK beta-barrel domain-like"/>
    <property type="match status" value="1"/>
</dbReference>
<dbReference type="GO" id="GO:0030170">
    <property type="term" value="F:pyridoxal phosphate binding"/>
    <property type="evidence" value="ECO:0007669"/>
    <property type="project" value="InterPro"/>
</dbReference>
<keyword evidence="4" id="KW-1185">Reference proteome</keyword>
<feature type="region of interest" description="Disordered" evidence="1">
    <location>
        <begin position="43"/>
        <end position="62"/>
    </location>
</feature>
<accession>A0A086Y166</accession>
<evidence type="ECO:0000313" key="3">
    <source>
        <dbReference type="EMBL" id="KFI28016.1"/>
    </source>
</evidence>
<dbReference type="SUPFAM" id="SSF50800">
    <property type="entry name" value="PK beta-barrel domain-like"/>
    <property type="match status" value="1"/>
</dbReference>
<dbReference type="RefSeq" id="WP_036636039.1">
    <property type="nucleotide sequence ID" value="NZ_JFZB01000007.1"/>
</dbReference>
<reference evidence="3 4" key="1">
    <citation type="submission" date="2014-03" db="EMBL/GenBank/DDBJ databases">
        <title>Genome of Paenirhodobacter enshiensis DW2-9.</title>
        <authorList>
            <person name="Wang D."/>
            <person name="Wang G."/>
        </authorList>
    </citation>
    <scope>NUCLEOTIDE SEQUENCE [LARGE SCALE GENOMIC DNA]</scope>
    <source>
        <strain evidence="3 4">DW2-9</strain>
    </source>
</reference>
<dbReference type="PANTHER" id="PTHR36930:SF1">
    <property type="entry name" value="MOSC DOMAIN-CONTAINING PROTEIN"/>
    <property type="match status" value="1"/>
</dbReference>
<comment type="caution">
    <text evidence="3">The sequence shown here is derived from an EMBL/GenBank/DDBJ whole genome shotgun (WGS) entry which is preliminary data.</text>
</comment>
<evidence type="ECO:0000256" key="1">
    <source>
        <dbReference type="SAM" id="MobiDB-lite"/>
    </source>
</evidence>
<dbReference type="AlphaFoldDB" id="A0A086Y166"/>
<dbReference type="Pfam" id="PF03473">
    <property type="entry name" value="MOSC"/>
    <property type="match status" value="1"/>
</dbReference>
<dbReference type="eggNOG" id="ENOG502ZBJY">
    <property type="taxonomic scope" value="Bacteria"/>
</dbReference>
<gene>
    <name evidence="3" type="ORF">CG50_13945</name>
</gene>
<proteinExistence type="predicted"/>
<sequence length="196" mass="21242">MPALRSTFCQGEIIFLGVQPPGAAQSVPVERLVLGFDGAEGDTRSGRLRASDERVSDQHPLGTPIANTRQLVILSQEELAEIAFAMRIPGLQPEWLGASIVLRGLPDVTHLPPSARLQGPDGATLVIDMEDRATAEPAAAIDAVFPEAGARFRPAAHNRKGVTAWVERPGILEPGQMLTLHIPDQRPWQRMRDVRG</sequence>
<dbReference type="PANTHER" id="PTHR36930">
    <property type="entry name" value="METAL-SULFUR CLUSTER BIOSYNTHESIS PROTEINS YUAD-RELATED"/>
    <property type="match status" value="1"/>
</dbReference>
<protein>
    <recommendedName>
        <fullName evidence="2">MOSC domain-containing protein</fullName>
    </recommendedName>
</protein>
<dbReference type="InterPro" id="IPR052716">
    <property type="entry name" value="MOSC_domain"/>
</dbReference>
<dbReference type="InterPro" id="IPR011037">
    <property type="entry name" value="Pyrv_Knase-like_insert_dom_sf"/>
</dbReference>
<feature type="compositionally biased region" description="Basic and acidic residues" evidence="1">
    <location>
        <begin position="43"/>
        <end position="57"/>
    </location>
</feature>
<dbReference type="GO" id="GO:0003824">
    <property type="term" value="F:catalytic activity"/>
    <property type="evidence" value="ECO:0007669"/>
    <property type="project" value="InterPro"/>
</dbReference>
<dbReference type="InterPro" id="IPR005302">
    <property type="entry name" value="MoCF_Sase_C"/>
</dbReference>
<dbReference type="Proteomes" id="UP000028824">
    <property type="component" value="Unassembled WGS sequence"/>
</dbReference>
<dbReference type="PROSITE" id="PS51340">
    <property type="entry name" value="MOSC"/>
    <property type="match status" value="1"/>
</dbReference>